<name>A0ABU0AFT9_9BACI</name>
<dbReference type="CDD" id="cd07438">
    <property type="entry name" value="PHP_HisPPase_AMP"/>
    <property type="match status" value="1"/>
</dbReference>
<organism evidence="2 3">
    <name type="scientific">Cytobacillus purgationiresistens</name>
    <dbReference type="NCBI Taxonomy" id="863449"/>
    <lineage>
        <taxon>Bacteria</taxon>
        <taxon>Bacillati</taxon>
        <taxon>Bacillota</taxon>
        <taxon>Bacilli</taxon>
        <taxon>Bacillales</taxon>
        <taxon>Bacillaceae</taxon>
        <taxon>Cytobacillus</taxon>
    </lineage>
</organism>
<dbReference type="RefSeq" id="WP_307473545.1">
    <property type="nucleotide sequence ID" value="NZ_JAUSUB010000005.1"/>
</dbReference>
<evidence type="ECO:0000313" key="3">
    <source>
        <dbReference type="Proteomes" id="UP001238088"/>
    </source>
</evidence>
<dbReference type="PANTHER" id="PTHR42924">
    <property type="entry name" value="EXONUCLEASE"/>
    <property type="match status" value="1"/>
</dbReference>
<dbReference type="SUPFAM" id="SSF89550">
    <property type="entry name" value="PHP domain-like"/>
    <property type="match status" value="1"/>
</dbReference>
<reference evidence="2 3" key="1">
    <citation type="submission" date="2023-07" db="EMBL/GenBank/DDBJ databases">
        <title>Genomic Encyclopedia of Type Strains, Phase IV (KMG-IV): sequencing the most valuable type-strain genomes for metagenomic binning, comparative biology and taxonomic classification.</title>
        <authorList>
            <person name="Goeker M."/>
        </authorList>
    </citation>
    <scope>NUCLEOTIDE SEQUENCE [LARGE SCALE GENOMIC DNA]</scope>
    <source>
        <strain evidence="2 3">DSM 23494</strain>
    </source>
</reference>
<dbReference type="PANTHER" id="PTHR42924:SF3">
    <property type="entry name" value="POLYMERASE_HISTIDINOL PHOSPHATASE N-TERMINAL DOMAIN-CONTAINING PROTEIN"/>
    <property type="match status" value="1"/>
</dbReference>
<gene>
    <name evidence="2" type="ORF">J2S17_001606</name>
</gene>
<proteinExistence type="predicted"/>
<evidence type="ECO:0000259" key="1">
    <source>
        <dbReference type="SMART" id="SM00481"/>
    </source>
</evidence>
<protein>
    <submittedName>
        <fullName evidence="2">Metal-dependent phosphoesterase TrpH</fullName>
    </submittedName>
</protein>
<dbReference type="InterPro" id="IPR052018">
    <property type="entry name" value="PHP_domain"/>
</dbReference>
<dbReference type="EMBL" id="JAUSUB010000005">
    <property type="protein sequence ID" value="MDQ0269734.1"/>
    <property type="molecule type" value="Genomic_DNA"/>
</dbReference>
<dbReference type="InterPro" id="IPR016195">
    <property type="entry name" value="Pol/histidinol_Pase-like"/>
</dbReference>
<evidence type="ECO:0000313" key="2">
    <source>
        <dbReference type="EMBL" id="MDQ0269734.1"/>
    </source>
</evidence>
<sequence>MDIGKLILESKFDLHLHTTASDGTLTPTEIVEKAASKGLKVIAITDHDTLDGLEEAITKGQEYDLTVLSGIELTTKYAGENIDILGYNVTQSPQLQEVLDKIQEHRRNRAKYIIRKFCLIGLYLTEEDVLKHSSGGVIARPHIAKAVVEKGYASSQQEVFDKYLGDGKPCDVDKFVLTPEDAIELIHQSGGQAVLAHPVLIHNDHLVRKLMKLPFDGIEVWHRKHGKKDVKRYKRMAKEFGKIMTGGSDFHYEGHHIGDFGFHS</sequence>
<dbReference type="Proteomes" id="UP001238088">
    <property type="component" value="Unassembled WGS sequence"/>
</dbReference>
<feature type="domain" description="Polymerase/histidinol phosphatase N-terminal" evidence="1">
    <location>
        <begin position="12"/>
        <end position="77"/>
    </location>
</feature>
<dbReference type="Gene3D" id="3.20.20.140">
    <property type="entry name" value="Metal-dependent hydrolases"/>
    <property type="match status" value="1"/>
</dbReference>
<keyword evidence="3" id="KW-1185">Reference proteome</keyword>
<dbReference type="Pfam" id="PF02811">
    <property type="entry name" value="PHP"/>
    <property type="match status" value="1"/>
</dbReference>
<dbReference type="InterPro" id="IPR003141">
    <property type="entry name" value="Pol/His_phosphatase_N"/>
</dbReference>
<dbReference type="InterPro" id="IPR004013">
    <property type="entry name" value="PHP_dom"/>
</dbReference>
<dbReference type="SMART" id="SM00481">
    <property type="entry name" value="POLIIIAc"/>
    <property type="match status" value="1"/>
</dbReference>
<accession>A0ABU0AFT9</accession>
<comment type="caution">
    <text evidence="2">The sequence shown here is derived from an EMBL/GenBank/DDBJ whole genome shotgun (WGS) entry which is preliminary data.</text>
</comment>
<dbReference type="Gene3D" id="1.10.150.650">
    <property type="match status" value="1"/>
</dbReference>